<keyword evidence="15" id="KW-1185">Reference proteome</keyword>
<dbReference type="GO" id="GO:0008760">
    <property type="term" value="F:UDP-N-acetylglucosamine 1-carboxyvinyltransferase activity"/>
    <property type="evidence" value="ECO:0007669"/>
    <property type="project" value="UniProtKB-UniRule"/>
</dbReference>
<evidence type="ECO:0000256" key="12">
    <source>
        <dbReference type="HAMAP-Rule" id="MF_00111"/>
    </source>
</evidence>
<dbReference type="InterPro" id="IPR001986">
    <property type="entry name" value="Enolpyruvate_Tfrase_dom"/>
</dbReference>
<feature type="binding site" evidence="12">
    <location>
        <begin position="22"/>
        <end position="23"/>
    </location>
    <ligand>
        <name>phosphoenolpyruvate</name>
        <dbReference type="ChEBI" id="CHEBI:58702"/>
    </ligand>
</feature>
<evidence type="ECO:0000256" key="5">
    <source>
        <dbReference type="ARBA" id="ARBA00022679"/>
    </source>
</evidence>
<dbReference type="EMBL" id="MZGV01000078">
    <property type="protein sequence ID" value="OPJ57603.1"/>
    <property type="molecule type" value="Genomic_DNA"/>
</dbReference>
<feature type="active site" description="Proton donor" evidence="12">
    <location>
        <position position="116"/>
    </location>
</feature>
<dbReference type="PANTHER" id="PTHR43783:SF2">
    <property type="entry name" value="UDP-N-ACETYLGLUCOSAMINE 1-CARBOXYVINYLTRANSFERASE 2"/>
    <property type="match status" value="1"/>
</dbReference>
<evidence type="ECO:0000313" key="15">
    <source>
        <dbReference type="Proteomes" id="UP000190080"/>
    </source>
</evidence>
<evidence type="ECO:0000256" key="8">
    <source>
        <dbReference type="ARBA" id="ARBA00023306"/>
    </source>
</evidence>
<dbReference type="UniPathway" id="UPA00219"/>
<evidence type="ECO:0000256" key="7">
    <source>
        <dbReference type="ARBA" id="ARBA00022984"/>
    </source>
</evidence>
<dbReference type="NCBIfam" id="NF006873">
    <property type="entry name" value="PRK09369.1"/>
    <property type="match status" value="1"/>
</dbReference>
<keyword evidence="9 12" id="KW-0961">Cell wall biogenesis/degradation</keyword>
<evidence type="ECO:0000256" key="4">
    <source>
        <dbReference type="ARBA" id="ARBA00022618"/>
    </source>
</evidence>
<dbReference type="RefSeq" id="WP_079427867.1">
    <property type="nucleotide sequence ID" value="NZ_MZGV01000078.1"/>
</dbReference>
<dbReference type="GO" id="GO:0008360">
    <property type="term" value="P:regulation of cell shape"/>
    <property type="evidence" value="ECO:0007669"/>
    <property type="project" value="UniProtKB-KW"/>
</dbReference>
<comment type="subcellular location">
    <subcellularLocation>
        <location evidence="1 12">Cytoplasm</location>
    </subcellularLocation>
</comment>
<dbReference type="Gene3D" id="3.65.10.10">
    <property type="entry name" value="Enolpyruvate transferase domain"/>
    <property type="match status" value="2"/>
</dbReference>
<dbReference type="GO" id="GO:0051301">
    <property type="term" value="P:cell division"/>
    <property type="evidence" value="ECO:0007669"/>
    <property type="project" value="UniProtKB-KW"/>
</dbReference>
<comment type="caution">
    <text evidence="14">The sequence shown here is derived from an EMBL/GenBank/DDBJ whole genome shotgun (WGS) entry which is preliminary data.</text>
</comment>
<comment type="function">
    <text evidence="12">Cell wall formation. Adds enolpyruvyl to UDP-N-acetylglucosamine.</text>
</comment>
<comment type="pathway">
    <text evidence="2 12">Cell wall biogenesis; peptidoglycan biosynthesis.</text>
</comment>
<dbReference type="InterPro" id="IPR036968">
    <property type="entry name" value="Enolpyruvate_Tfrase_sf"/>
</dbReference>
<keyword evidence="7 12" id="KW-0573">Peptidoglycan synthesis</keyword>
<dbReference type="GO" id="GO:0005737">
    <property type="term" value="C:cytoplasm"/>
    <property type="evidence" value="ECO:0007669"/>
    <property type="project" value="UniProtKB-SubCell"/>
</dbReference>
<dbReference type="AlphaFoldDB" id="A0A1V4ICE1"/>
<keyword evidence="5 12" id="KW-0808">Transferase</keyword>
<dbReference type="Proteomes" id="UP000190080">
    <property type="component" value="Unassembled WGS sequence"/>
</dbReference>
<evidence type="ECO:0000256" key="2">
    <source>
        <dbReference type="ARBA" id="ARBA00004752"/>
    </source>
</evidence>
<dbReference type="CDD" id="cd01555">
    <property type="entry name" value="UdpNAET"/>
    <property type="match status" value="1"/>
</dbReference>
<dbReference type="NCBIfam" id="TIGR01072">
    <property type="entry name" value="murA"/>
    <property type="match status" value="1"/>
</dbReference>
<dbReference type="EC" id="2.5.1.7" evidence="12"/>
<dbReference type="GO" id="GO:0019277">
    <property type="term" value="P:UDP-N-acetylgalactosamine biosynthetic process"/>
    <property type="evidence" value="ECO:0007669"/>
    <property type="project" value="InterPro"/>
</dbReference>
<dbReference type="OrthoDB" id="9803760at2"/>
<feature type="binding site" evidence="12">
    <location>
        <position position="304"/>
    </location>
    <ligand>
        <name>UDP-N-acetyl-alpha-D-glucosamine</name>
        <dbReference type="ChEBI" id="CHEBI:57705"/>
    </ligand>
</feature>
<dbReference type="GO" id="GO:0071555">
    <property type="term" value="P:cell wall organization"/>
    <property type="evidence" value="ECO:0007669"/>
    <property type="project" value="UniProtKB-KW"/>
</dbReference>
<keyword evidence="6 12" id="KW-0133">Cell shape</keyword>
<dbReference type="InterPro" id="IPR005750">
    <property type="entry name" value="UDP_GlcNAc_COvinyl_MurA"/>
</dbReference>
<dbReference type="InterPro" id="IPR050068">
    <property type="entry name" value="MurA_subfamily"/>
</dbReference>
<reference evidence="14 15" key="1">
    <citation type="submission" date="2017-03" db="EMBL/GenBank/DDBJ databases">
        <title>Genome sequence of Clostridium oryzae DSM 28571.</title>
        <authorList>
            <person name="Poehlein A."/>
            <person name="Daniel R."/>
        </authorList>
    </citation>
    <scope>NUCLEOTIDE SEQUENCE [LARGE SCALE GENOMIC DNA]</scope>
    <source>
        <strain evidence="14 15">DSM 28571</strain>
    </source>
</reference>
<keyword evidence="4 12" id="KW-0132">Cell division</keyword>
<keyword evidence="8 12" id="KW-0131">Cell cycle</keyword>
<evidence type="ECO:0000256" key="9">
    <source>
        <dbReference type="ARBA" id="ARBA00023316"/>
    </source>
</evidence>
<name>A0A1V4ICE1_9CLOT</name>
<feature type="domain" description="Enolpyruvate transferase" evidence="13">
    <location>
        <begin position="7"/>
        <end position="402"/>
    </location>
</feature>
<sequence length="430" mass="46450">MRWIEIKGMHSVNGTIDVPGSKNSSLALLAACCLTEEQVILENVPDISDIEVIQSIGKDIGLEIIRRNENVIIDPSNIMCAVIDPEKSSLYRASYYFIGALLAKFKKVTIGYPGGDNFGRRPIDQHIKAFEALGAKVTFYNDYYEVAAEKLIGKNIYFDVITSGATINAILAAVLAEGRTTILNAARDPEIVDLAIMLSEMGAKIKGAGTETITIDGVDKLEGCTHKVIPDRLIAGSFIIAAGATRGNITVNNVTPEHLVSCTEKLKEAGVTIEAGDSYINAYAAGDIHGVNVKATMYPGFATDLQQPLTSMLLTADSHSTLIDKVYPNRFGHCLQLNRMGANIILKDGSATIPARRKIVGNWVHATDIRAGMSLIIAGLIAEGVTRITGVEHIKRGYSDAIECFKSLGADIKLCEDAEKQDTFENFINS</sequence>
<evidence type="ECO:0000256" key="6">
    <source>
        <dbReference type="ARBA" id="ARBA00022960"/>
    </source>
</evidence>
<feature type="binding site" evidence="12">
    <location>
        <position position="326"/>
    </location>
    <ligand>
        <name>UDP-N-acetyl-alpha-D-glucosamine</name>
        <dbReference type="ChEBI" id="CHEBI:57705"/>
    </ligand>
</feature>
<feature type="binding site" evidence="12">
    <location>
        <position position="92"/>
    </location>
    <ligand>
        <name>UDP-N-acetyl-alpha-D-glucosamine</name>
        <dbReference type="ChEBI" id="CHEBI:57705"/>
    </ligand>
</feature>
<proteinExistence type="inferred from homology"/>
<gene>
    <name evidence="14" type="primary">murAB_2</name>
    <name evidence="12" type="synonym">murA</name>
    <name evidence="14" type="ORF">CLORY_40210</name>
</gene>
<dbReference type="STRING" id="1450648.CLORY_40210"/>
<organism evidence="14 15">
    <name type="scientific">Clostridium oryzae</name>
    <dbReference type="NCBI Taxonomy" id="1450648"/>
    <lineage>
        <taxon>Bacteria</taxon>
        <taxon>Bacillati</taxon>
        <taxon>Bacillota</taxon>
        <taxon>Clostridia</taxon>
        <taxon>Eubacteriales</taxon>
        <taxon>Clostridiaceae</taxon>
        <taxon>Clostridium</taxon>
    </lineage>
</organism>
<dbReference type="InterPro" id="IPR013792">
    <property type="entry name" value="RNA3'P_cycl/enolpyr_Trfase_a/b"/>
</dbReference>
<dbReference type="SUPFAM" id="SSF55205">
    <property type="entry name" value="EPT/RTPC-like"/>
    <property type="match status" value="1"/>
</dbReference>
<evidence type="ECO:0000256" key="3">
    <source>
        <dbReference type="ARBA" id="ARBA00022490"/>
    </source>
</evidence>
<evidence type="ECO:0000313" key="14">
    <source>
        <dbReference type="EMBL" id="OPJ57603.1"/>
    </source>
</evidence>
<evidence type="ECO:0000256" key="10">
    <source>
        <dbReference type="ARBA" id="ARBA00038367"/>
    </source>
</evidence>
<protein>
    <recommendedName>
        <fullName evidence="12">UDP-N-acetylglucosamine 1-carboxyvinyltransferase</fullName>
        <ecNumber evidence="12">2.5.1.7</ecNumber>
    </recommendedName>
    <alternativeName>
        <fullName evidence="12">Enoylpyruvate transferase</fullName>
    </alternativeName>
    <alternativeName>
        <fullName evidence="12">UDP-N-acetylglucosamine enolpyruvyl transferase</fullName>
        <shortName evidence="12">EPT</shortName>
    </alternativeName>
</protein>
<feature type="binding site" evidence="12">
    <location>
        <begin position="121"/>
        <end position="125"/>
    </location>
    <ligand>
        <name>UDP-N-acetyl-alpha-D-glucosamine</name>
        <dbReference type="ChEBI" id="CHEBI:57705"/>
    </ligand>
</feature>
<dbReference type="Pfam" id="PF00275">
    <property type="entry name" value="EPSP_synthase"/>
    <property type="match status" value="1"/>
</dbReference>
<evidence type="ECO:0000256" key="11">
    <source>
        <dbReference type="ARBA" id="ARBA00047527"/>
    </source>
</evidence>
<dbReference type="HAMAP" id="MF_00111">
    <property type="entry name" value="MurA"/>
    <property type="match status" value="1"/>
</dbReference>
<evidence type="ECO:0000256" key="1">
    <source>
        <dbReference type="ARBA" id="ARBA00004496"/>
    </source>
</evidence>
<comment type="caution">
    <text evidence="12">Lacks conserved residue(s) required for the propagation of feature annotation.</text>
</comment>
<comment type="similarity">
    <text evidence="10 12">Belongs to the EPSP synthase family. MurA subfamily.</text>
</comment>
<dbReference type="PANTHER" id="PTHR43783">
    <property type="entry name" value="UDP-N-ACETYLGLUCOSAMINE 1-CARBOXYVINYLTRANSFERASE"/>
    <property type="match status" value="1"/>
</dbReference>
<comment type="catalytic activity">
    <reaction evidence="11 12">
        <text>phosphoenolpyruvate + UDP-N-acetyl-alpha-D-glucosamine = UDP-N-acetyl-3-O-(1-carboxyvinyl)-alpha-D-glucosamine + phosphate</text>
        <dbReference type="Rhea" id="RHEA:18681"/>
        <dbReference type="ChEBI" id="CHEBI:43474"/>
        <dbReference type="ChEBI" id="CHEBI:57705"/>
        <dbReference type="ChEBI" id="CHEBI:58702"/>
        <dbReference type="ChEBI" id="CHEBI:68483"/>
        <dbReference type="EC" id="2.5.1.7"/>
    </reaction>
</comment>
<keyword evidence="3 12" id="KW-0963">Cytoplasm</keyword>
<accession>A0A1V4ICE1</accession>
<dbReference type="GO" id="GO:0009252">
    <property type="term" value="P:peptidoglycan biosynthetic process"/>
    <property type="evidence" value="ECO:0007669"/>
    <property type="project" value="UniProtKB-UniRule"/>
</dbReference>
<evidence type="ECO:0000259" key="13">
    <source>
        <dbReference type="Pfam" id="PF00275"/>
    </source>
</evidence>